<dbReference type="EMBL" id="AMGX01000003">
    <property type="protein sequence ID" value="EXJ74142.1"/>
    <property type="molecule type" value="Genomic_DNA"/>
</dbReference>
<comment type="caution">
    <text evidence="1">The sequence shown here is derived from an EMBL/GenBank/DDBJ whole genome shotgun (WGS) entry which is preliminary data.</text>
</comment>
<dbReference type="HOGENOM" id="CLU_1555086_0_0_1"/>
<proteinExistence type="predicted"/>
<gene>
    <name evidence="1" type="ORF">A1O5_02436</name>
</gene>
<dbReference type="STRING" id="1182543.W9X0Y6"/>
<reference evidence="1 2" key="1">
    <citation type="submission" date="2013-03" db="EMBL/GenBank/DDBJ databases">
        <title>The Genome Sequence of Cladophialophora psammophila CBS 110553.</title>
        <authorList>
            <consortium name="The Broad Institute Genomics Platform"/>
            <person name="Cuomo C."/>
            <person name="de Hoog S."/>
            <person name="Gorbushina A."/>
            <person name="Walker B."/>
            <person name="Young S.K."/>
            <person name="Zeng Q."/>
            <person name="Gargeya S."/>
            <person name="Fitzgerald M."/>
            <person name="Haas B."/>
            <person name="Abouelleil A."/>
            <person name="Allen A.W."/>
            <person name="Alvarado L."/>
            <person name="Arachchi H.M."/>
            <person name="Berlin A.M."/>
            <person name="Chapman S.B."/>
            <person name="Gainer-Dewar J."/>
            <person name="Goldberg J."/>
            <person name="Griggs A."/>
            <person name="Gujja S."/>
            <person name="Hansen M."/>
            <person name="Howarth C."/>
            <person name="Imamovic A."/>
            <person name="Ireland A."/>
            <person name="Larimer J."/>
            <person name="McCowan C."/>
            <person name="Murphy C."/>
            <person name="Pearson M."/>
            <person name="Poon T.W."/>
            <person name="Priest M."/>
            <person name="Roberts A."/>
            <person name="Saif S."/>
            <person name="Shea T."/>
            <person name="Sisk P."/>
            <person name="Sykes S."/>
            <person name="Wortman J."/>
            <person name="Nusbaum C."/>
            <person name="Birren B."/>
        </authorList>
    </citation>
    <scope>NUCLEOTIDE SEQUENCE [LARGE SCALE GENOMIC DNA]</scope>
    <source>
        <strain evidence="1 2">CBS 110553</strain>
    </source>
</reference>
<dbReference type="PANTHER" id="PTHR34987">
    <property type="entry name" value="C, PUTATIVE (AFU_ORTHOLOGUE AFUA_3G02880)-RELATED"/>
    <property type="match status" value="1"/>
</dbReference>
<protein>
    <recommendedName>
        <fullName evidence="3">PA14 domain-containing protein</fullName>
    </recommendedName>
</protein>
<dbReference type="Proteomes" id="UP000019471">
    <property type="component" value="Unassembled WGS sequence"/>
</dbReference>
<dbReference type="AlphaFoldDB" id="W9X0Y6"/>
<keyword evidence="2" id="KW-1185">Reference proteome</keyword>
<dbReference type="PANTHER" id="PTHR34987:SF6">
    <property type="entry name" value="ALPHA-L-RHAMNOSIDASE SIX-HAIRPIN GLYCOSIDASE DOMAIN-CONTAINING PROTEIN"/>
    <property type="match status" value="1"/>
</dbReference>
<evidence type="ECO:0000313" key="2">
    <source>
        <dbReference type="Proteomes" id="UP000019471"/>
    </source>
</evidence>
<sequence length="172" mass="18988">MFESRGVENFFRCKDKLQHAVDSLPVVLLLVFKDICGTLRRRQNAVGLVNAKAAATFTDPSAATYDFGKKVAGIVSFDFNSSTDARDVYIGVSFTESSLWINSEGCDATSDAGIDQTLWFEVSGTGHHQASKEHQRGEFRYVNVYHNSTTDVTLTVLSVHFTAVPQRTEADL</sequence>
<dbReference type="GeneID" id="19187169"/>
<evidence type="ECO:0008006" key="3">
    <source>
        <dbReference type="Google" id="ProtNLM"/>
    </source>
</evidence>
<dbReference type="OrthoDB" id="10036721at2759"/>
<organism evidence="1 2">
    <name type="scientific">Cladophialophora psammophila CBS 110553</name>
    <dbReference type="NCBI Taxonomy" id="1182543"/>
    <lineage>
        <taxon>Eukaryota</taxon>
        <taxon>Fungi</taxon>
        <taxon>Dikarya</taxon>
        <taxon>Ascomycota</taxon>
        <taxon>Pezizomycotina</taxon>
        <taxon>Eurotiomycetes</taxon>
        <taxon>Chaetothyriomycetidae</taxon>
        <taxon>Chaetothyriales</taxon>
        <taxon>Herpotrichiellaceae</taxon>
        <taxon>Cladophialophora</taxon>
    </lineage>
</organism>
<accession>W9X0Y6</accession>
<evidence type="ECO:0000313" key="1">
    <source>
        <dbReference type="EMBL" id="EXJ74142.1"/>
    </source>
</evidence>
<dbReference type="RefSeq" id="XP_007741242.1">
    <property type="nucleotide sequence ID" value="XM_007743052.1"/>
</dbReference>
<name>W9X0Y6_9EURO</name>